<protein>
    <submittedName>
        <fullName evidence="2">DUF2273 domain-containing protein</fullName>
    </submittedName>
</protein>
<evidence type="ECO:0000313" key="2">
    <source>
        <dbReference type="EMBL" id="OFI49339.1"/>
    </source>
</evidence>
<comment type="caution">
    <text evidence="2">The sequence shown here is derived from an EMBL/GenBank/DDBJ whole genome shotgun (WGS) entry which is preliminary data.</text>
</comment>
<evidence type="ECO:0000256" key="1">
    <source>
        <dbReference type="SAM" id="Phobius"/>
    </source>
</evidence>
<dbReference type="Pfam" id="PF10031">
    <property type="entry name" value="DUF2273"/>
    <property type="match status" value="1"/>
</dbReference>
<feature type="transmembrane region" description="Helical" evidence="1">
    <location>
        <begin position="34"/>
        <end position="50"/>
    </location>
</feature>
<keyword evidence="3" id="KW-1185">Reference proteome</keyword>
<accession>A0A1E8GM56</accession>
<dbReference type="RefSeq" id="WP_070791863.1">
    <property type="nucleotide sequence ID" value="NZ_MKIR01000012.1"/>
</dbReference>
<reference evidence="3" key="1">
    <citation type="submission" date="2016-09" db="EMBL/GenBank/DDBJ databases">
        <title>Draft genome sequence of a novel species of the family Streptococcaceae isolated from flowers.</title>
        <authorList>
            <person name="Chuah L.-O."/>
            <person name="Yap K.-P."/>
            <person name="Thong K.L."/>
            <person name="Liong M.T."/>
            <person name="Ahmad R."/>
            <person name="Rusul G."/>
        </authorList>
    </citation>
    <scope>NUCLEOTIDE SEQUENCE [LARGE SCALE GENOMIC DNA]</scope>
    <source>
        <strain evidence="3">DF1</strain>
    </source>
</reference>
<keyword evidence="1" id="KW-0472">Membrane</keyword>
<sequence>MKDFVNEYKIPIIFALLGLLLAILIMSVGFFKTLLILALTIAGAFVGFIVKDLDIFNN</sequence>
<name>A0A1E8GM56_9LACT</name>
<organism evidence="2 3">
    <name type="scientific">Floricoccus tropicus</name>
    <dbReference type="NCBI Taxonomy" id="1859473"/>
    <lineage>
        <taxon>Bacteria</taxon>
        <taxon>Bacillati</taxon>
        <taxon>Bacillota</taxon>
        <taxon>Bacilli</taxon>
        <taxon>Lactobacillales</taxon>
        <taxon>Streptococcaceae</taxon>
        <taxon>Floricoccus</taxon>
    </lineage>
</organism>
<keyword evidence="1" id="KW-0812">Transmembrane</keyword>
<proteinExistence type="predicted"/>
<dbReference type="InterPro" id="IPR018730">
    <property type="entry name" value="DUF2273"/>
</dbReference>
<evidence type="ECO:0000313" key="3">
    <source>
        <dbReference type="Proteomes" id="UP000178622"/>
    </source>
</evidence>
<dbReference type="Proteomes" id="UP000178622">
    <property type="component" value="Unassembled WGS sequence"/>
</dbReference>
<dbReference type="STRING" id="1859473.BG261_01790"/>
<feature type="transmembrane region" description="Helical" evidence="1">
    <location>
        <begin position="12"/>
        <end position="28"/>
    </location>
</feature>
<gene>
    <name evidence="2" type="ORF">BG261_01790</name>
</gene>
<dbReference type="EMBL" id="MKIR01000012">
    <property type="protein sequence ID" value="OFI49339.1"/>
    <property type="molecule type" value="Genomic_DNA"/>
</dbReference>
<keyword evidence="1" id="KW-1133">Transmembrane helix</keyword>
<dbReference type="AlphaFoldDB" id="A0A1E8GM56"/>